<dbReference type="OrthoDB" id="36650at10239"/>
<accession>A0A0F7IN45</accession>
<dbReference type="RefSeq" id="YP_009209671.1">
    <property type="nucleotide sequence ID" value="NC_028924.1"/>
</dbReference>
<proteinExistence type="predicted"/>
<dbReference type="Proteomes" id="UP000204415">
    <property type="component" value="Segment"/>
</dbReference>
<evidence type="ECO:0000313" key="1">
    <source>
        <dbReference type="EMBL" id="AKG94185.1"/>
    </source>
</evidence>
<name>A0A0F7IN45_9CAUD</name>
<gene>
    <name evidence="1" type="ORF">P12002L_0011</name>
</gene>
<organism evidence="1 2">
    <name type="scientific">Polaribacter phage P12002L</name>
    <dbReference type="NCBI Taxonomy" id="1647386"/>
    <lineage>
        <taxon>Viruses</taxon>
        <taxon>Duplodnaviria</taxon>
        <taxon>Heunggongvirae</taxon>
        <taxon>Uroviricota</taxon>
        <taxon>Caudoviricetes</taxon>
        <taxon>Incheonvirus</taxon>
        <taxon>Incheonvirus P12002L</taxon>
    </lineage>
</organism>
<sequence length="57" mass="6847">MEYTLVEKLGYETYEGKPYEKKRISLINPKNENILGKAQSYFTRKEKKEAKLNYKNK</sequence>
<dbReference type="KEGG" id="vg:26636090"/>
<reference evidence="1 2" key="1">
    <citation type="journal article" date="2015" name="Stand. Genomic Sci.">
        <title>Complete genome sequences of bacteriophages P12002L and P12002S, two lytic phages that infect a marine Polaribacter strain.</title>
        <authorList>
            <person name="Kang I."/>
            <person name="Jang H."/>
            <person name="Cho J.-C."/>
        </authorList>
    </citation>
    <scope>NUCLEOTIDE SEQUENCE [LARGE SCALE GENOMIC DNA]</scope>
</reference>
<keyword evidence="2" id="KW-1185">Reference proteome</keyword>
<dbReference type="EMBL" id="KR136259">
    <property type="protein sequence ID" value="AKG94185.1"/>
    <property type="molecule type" value="Genomic_DNA"/>
</dbReference>
<evidence type="ECO:0000313" key="2">
    <source>
        <dbReference type="Proteomes" id="UP000204415"/>
    </source>
</evidence>
<dbReference type="GeneID" id="26636090"/>
<protein>
    <submittedName>
        <fullName evidence="1">Uncharacterized protein</fullName>
    </submittedName>
</protein>